<evidence type="ECO:0000313" key="3">
    <source>
        <dbReference type="Proteomes" id="UP000017052"/>
    </source>
</evidence>
<feature type="compositionally biased region" description="Basic residues" evidence="1">
    <location>
        <begin position="47"/>
        <end position="66"/>
    </location>
</feature>
<dbReference type="Proteomes" id="UP000017052">
    <property type="component" value="Unassembled WGS sequence"/>
</dbReference>
<dbReference type="EMBL" id="ACVN02000269">
    <property type="protein sequence ID" value="ERK51861.1"/>
    <property type="molecule type" value="Genomic_DNA"/>
</dbReference>
<feature type="compositionally biased region" description="Basic and acidic residues" evidence="1">
    <location>
        <begin position="10"/>
        <end position="20"/>
    </location>
</feature>
<gene>
    <name evidence="2" type="ORF">HMPREF0682_1981</name>
</gene>
<feature type="region of interest" description="Disordered" evidence="1">
    <location>
        <begin position="1"/>
        <end position="98"/>
    </location>
</feature>
<sequence length="98" mass="10203">MDAVRPPRGGSDREQQDDAQQHSGAARRSSGTPAETGPDPRDGAVGRRARPGRPPRVRAGCARHARSVCGADPFLSRESDCGQHPVPGHGAIPGDHPG</sequence>
<organism evidence="2 3">
    <name type="scientific">Propionibacterium acidifaciens F0233</name>
    <dbReference type="NCBI Taxonomy" id="553198"/>
    <lineage>
        <taxon>Bacteria</taxon>
        <taxon>Bacillati</taxon>
        <taxon>Actinomycetota</taxon>
        <taxon>Actinomycetes</taxon>
        <taxon>Propionibacteriales</taxon>
        <taxon>Propionibacteriaceae</taxon>
        <taxon>Propionibacterium</taxon>
    </lineage>
</organism>
<reference evidence="2" key="1">
    <citation type="submission" date="2013-08" db="EMBL/GenBank/DDBJ databases">
        <authorList>
            <person name="Durkin A.S."/>
            <person name="Haft D.R."/>
            <person name="McCorrison J."/>
            <person name="Torralba M."/>
            <person name="Gillis M."/>
            <person name="Haft D.H."/>
            <person name="Methe B."/>
            <person name="Sutton G."/>
            <person name="Nelson K.E."/>
        </authorList>
    </citation>
    <scope>NUCLEOTIDE SEQUENCE [LARGE SCALE GENOMIC DNA]</scope>
    <source>
        <strain evidence="2">F0233</strain>
    </source>
</reference>
<evidence type="ECO:0000256" key="1">
    <source>
        <dbReference type="SAM" id="MobiDB-lite"/>
    </source>
</evidence>
<name>U2Q659_9ACTN</name>
<keyword evidence="3" id="KW-1185">Reference proteome</keyword>
<protein>
    <submittedName>
        <fullName evidence="2">Uncharacterized protein</fullName>
    </submittedName>
</protein>
<feature type="non-terminal residue" evidence="2">
    <location>
        <position position="98"/>
    </location>
</feature>
<comment type="caution">
    <text evidence="2">The sequence shown here is derived from an EMBL/GenBank/DDBJ whole genome shotgun (WGS) entry which is preliminary data.</text>
</comment>
<dbReference type="AlphaFoldDB" id="U2Q659"/>
<accession>U2Q659</accession>
<proteinExistence type="predicted"/>
<evidence type="ECO:0000313" key="2">
    <source>
        <dbReference type="EMBL" id="ERK51861.1"/>
    </source>
</evidence>